<accession>A0A3P3TXK0</accession>
<feature type="transmembrane region" description="Helical" evidence="1">
    <location>
        <begin position="6"/>
        <end position="25"/>
    </location>
</feature>
<keyword evidence="1" id="KW-0472">Membrane</keyword>
<protein>
    <submittedName>
        <fullName evidence="2">Uncharacterized protein</fullName>
    </submittedName>
</protein>
<name>A0A3P3TXK0_9BACL</name>
<evidence type="ECO:0000313" key="3">
    <source>
        <dbReference type="Proteomes" id="UP000267017"/>
    </source>
</evidence>
<comment type="caution">
    <text evidence="2">The sequence shown here is derived from an EMBL/GenBank/DDBJ whole genome shotgun (WGS) entry which is preliminary data.</text>
</comment>
<keyword evidence="1" id="KW-1133">Transmembrane helix</keyword>
<sequence length="91" mass="10616">MGAWTWIIIYLAIGLAIGAFIQLFVNNIARKVDNAEYDEEEQREVQEEIENINKLFRDANVTMPVYYSLLALLWPLAFVFLFKEAFNSESH</sequence>
<dbReference type="AlphaFoldDB" id="A0A3P3TXK0"/>
<gene>
    <name evidence="2" type="ORF">EHV15_05325</name>
</gene>
<reference evidence="2 3" key="1">
    <citation type="submission" date="2018-11" db="EMBL/GenBank/DDBJ databases">
        <title>Genome sequencing of Paenibacillus sp. KCOM 3021 (= ChDC PVNT-B20).</title>
        <authorList>
            <person name="Kook J.-K."/>
            <person name="Park S.-N."/>
            <person name="Lim Y.K."/>
        </authorList>
    </citation>
    <scope>NUCLEOTIDE SEQUENCE [LARGE SCALE GENOMIC DNA]</scope>
    <source>
        <strain evidence="2 3">KCOM 3021</strain>
    </source>
</reference>
<feature type="transmembrane region" description="Helical" evidence="1">
    <location>
        <begin position="64"/>
        <end position="82"/>
    </location>
</feature>
<dbReference type="EMBL" id="RRCN01000001">
    <property type="protein sequence ID" value="RRJ62436.1"/>
    <property type="molecule type" value="Genomic_DNA"/>
</dbReference>
<dbReference type="RefSeq" id="WP_128630323.1">
    <property type="nucleotide sequence ID" value="NZ_RRCN01000001.1"/>
</dbReference>
<dbReference type="Proteomes" id="UP000267017">
    <property type="component" value="Unassembled WGS sequence"/>
</dbReference>
<proteinExistence type="predicted"/>
<organism evidence="2 3">
    <name type="scientific">Paenibacillus oralis</name>
    <dbReference type="NCBI Taxonomy" id="2490856"/>
    <lineage>
        <taxon>Bacteria</taxon>
        <taxon>Bacillati</taxon>
        <taxon>Bacillota</taxon>
        <taxon>Bacilli</taxon>
        <taxon>Bacillales</taxon>
        <taxon>Paenibacillaceae</taxon>
        <taxon>Paenibacillus</taxon>
    </lineage>
</organism>
<evidence type="ECO:0000313" key="2">
    <source>
        <dbReference type="EMBL" id="RRJ62436.1"/>
    </source>
</evidence>
<keyword evidence="3" id="KW-1185">Reference proteome</keyword>
<keyword evidence="1" id="KW-0812">Transmembrane</keyword>
<evidence type="ECO:0000256" key="1">
    <source>
        <dbReference type="SAM" id="Phobius"/>
    </source>
</evidence>